<keyword evidence="3" id="KW-1185">Reference proteome</keyword>
<sequence length="142" mass="15929">MATQVPFDFVRDWRGDVNIGKQCEVLIENRIGSGYPLHFLWDAASEALSHHRWDSLESVFYEGIIAEICSAECPKTPDSKRKSVDSEPETPTWFTPADADCDGEKFPVPFDADSIDLVDTENMDINQALPDPKTPNRTALNI</sequence>
<feature type="compositionally biased region" description="Basic and acidic residues" evidence="1">
    <location>
        <begin position="75"/>
        <end position="85"/>
    </location>
</feature>
<gene>
    <name evidence="2" type="ORF">SCAR479_09932</name>
</gene>
<organism evidence="2 3">
    <name type="scientific">Seiridium cardinale</name>
    <dbReference type="NCBI Taxonomy" id="138064"/>
    <lineage>
        <taxon>Eukaryota</taxon>
        <taxon>Fungi</taxon>
        <taxon>Dikarya</taxon>
        <taxon>Ascomycota</taxon>
        <taxon>Pezizomycotina</taxon>
        <taxon>Sordariomycetes</taxon>
        <taxon>Xylariomycetidae</taxon>
        <taxon>Amphisphaeriales</taxon>
        <taxon>Sporocadaceae</taxon>
        <taxon>Seiridium</taxon>
    </lineage>
</organism>
<accession>A0ABR2XHY6</accession>
<name>A0ABR2XHY6_9PEZI</name>
<proteinExistence type="predicted"/>
<evidence type="ECO:0000256" key="1">
    <source>
        <dbReference type="SAM" id="MobiDB-lite"/>
    </source>
</evidence>
<dbReference type="EMBL" id="JARVKM010000051">
    <property type="protein sequence ID" value="KAK9773399.1"/>
    <property type="molecule type" value="Genomic_DNA"/>
</dbReference>
<protein>
    <submittedName>
        <fullName evidence="2">Uncharacterized protein</fullName>
    </submittedName>
</protein>
<evidence type="ECO:0000313" key="3">
    <source>
        <dbReference type="Proteomes" id="UP001465668"/>
    </source>
</evidence>
<dbReference type="Proteomes" id="UP001465668">
    <property type="component" value="Unassembled WGS sequence"/>
</dbReference>
<comment type="caution">
    <text evidence="2">The sequence shown here is derived from an EMBL/GenBank/DDBJ whole genome shotgun (WGS) entry which is preliminary data.</text>
</comment>
<feature type="region of interest" description="Disordered" evidence="1">
    <location>
        <begin position="75"/>
        <end position="102"/>
    </location>
</feature>
<reference evidence="2 3" key="1">
    <citation type="submission" date="2024-02" db="EMBL/GenBank/DDBJ databases">
        <title>First draft genome assembly of two strains of Seiridium cardinale.</title>
        <authorList>
            <person name="Emiliani G."/>
            <person name="Scali E."/>
        </authorList>
    </citation>
    <scope>NUCLEOTIDE SEQUENCE [LARGE SCALE GENOMIC DNA]</scope>
    <source>
        <strain evidence="2 3">BM-138-000479</strain>
    </source>
</reference>
<evidence type="ECO:0000313" key="2">
    <source>
        <dbReference type="EMBL" id="KAK9773399.1"/>
    </source>
</evidence>